<feature type="binding site" evidence="10">
    <location>
        <begin position="126"/>
        <end position="132"/>
    </location>
    <ligand>
        <name>ATP</name>
        <dbReference type="ChEBI" id="CHEBI:30616"/>
    </ligand>
</feature>
<comment type="catalytic activity">
    <reaction evidence="10 11">
        <text>D-alanyl-D-alanine + UDP-N-acetyl-alpha-D-muramoyl-L-alanyl-gamma-D-glutamyl-meso-2,6-diaminopimelate + ATP = UDP-N-acetyl-alpha-D-muramoyl-L-alanyl-gamma-D-glutamyl-meso-2,6-diaminopimeloyl-D-alanyl-D-alanine + ADP + phosphate + H(+)</text>
        <dbReference type="Rhea" id="RHEA:28374"/>
        <dbReference type="ChEBI" id="CHEBI:15378"/>
        <dbReference type="ChEBI" id="CHEBI:30616"/>
        <dbReference type="ChEBI" id="CHEBI:43474"/>
        <dbReference type="ChEBI" id="CHEBI:57822"/>
        <dbReference type="ChEBI" id="CHEBI:61386"/>
        <dbReference type="ChEBI" id="CHEBI:83905"/>
        <dbReference type="ChEBI" id="CHEBI:456216"/>
        <dbReference type="EC" id="6.3.2.10"/>
    </reaction>
</comment>
<evidence type="ECO:0000256" key="6">
    <source>
        <dbReference type="ARBA" id="ARBA00022960"/>
    </source>
</evidence>
<evidence type="ECO:0000256" key="4">
    <source>
        <dbReference type="ARBA" id="ARBA00022741"/>
    </source>
</evidence>
<dbReference type="NCBIfam" id="TIGR01143">
    <property type="entry name" value="murF"/>
    <property type="match status" value="1"/>
</dbReference>
<dbReference type="Proteomes" id="UP000235116">
    <property type="component" value="Chromosome"/>
</dbReference>
<evidence type="ECO:0000256" key="1">
    <source>
        <dbReference type="ARBA" id="ARBA00022490"/>
    </source>
</evidence>
<keyword evidence="3 10" id="KW-0132">Cell division</keyword>
<dbReference type="InterPro" id="IPR000713">
    <property type="entry name" value="Mur_ligase_N"/>
</dbReference>
<keyword evidence="6 10" id="KW-0133">Cell shape</keyword>
<keyword evidence="8 10" id="KW-0131">Cell cycle</keyword>
<evidence type="ECO:0000256" key="5">
    <source>
        <dbReference type="ARBA" id="ARBA00022840"/>
    </source>
</evidence>
<dbReference type="GO" id="GO:0009252">
    <property type="term" value="P:peptidoglycan biosynthetic process"/>
    <property type="evidence" value="ECO:0007669"/>
    <property type="project" value="UniProtKB-UniRule"/>
</dbReference>
<evidence type="ECO:0000259" key="14">
    <source>
        <dbReference type="Pfam" id="PF08245"/>
    </source>
</evidence>
<proteinExistence type="inferred from homology"/>
<dbReference type="Gene3D" id="3.40.1390.10">
    <property type="entry name" value="MurE/MurF, N-terminal domain"/>
    <property type="match status" value="1"/>
</dbReference>
<protein>
    <recommendedName>
        <fullName evidence="10 11">UDP-N-acetylmuramoyl-tripeptide--D-alanyl-D-alanine ligase</fullName>
        <ecNumber evidence="10 11">6.3.2.10</ecNumber>
    </recommendedName>
    <alternativeName>
        <fullName evidence="10">D-alanyl-D-alanine-adding enzyme</fullName>
    </alternativeName>
</protein>
<dbReference type="Gene3D" id="3.40.1190.10">
    <property type="entry name" value="Mur-like, catalytic domain"/>
    <property type="match status" value="1"/>
</dbReference>
<keyword evidence="7 10" id="KW-0573">Peptidoglycan synthesis</keyword>
<dbReference type="InterPro" id="IPR004101">
    <property type="entry name" value="Mur_ligase_C"/>
</dbReference>
<dbReference type="AlphaFoldDB" id="A0A2K9LPA8"/>
<dbReference type="GO" id="GO:0071555">
    <property type="term" value="P:cell wall organization"/>
    <property type="evidence" value="ECO:0007669"/>
    <property type="project" value="UniProtKB-KW"/>
</dbReference>
<organism evidence="15 16">
    <name type="scientific">Ketobacter alkanivorans</name>
    <dbReference type="NCBI Taxonomy" id="1917421"/>
    <lineage>
        <taxon>Bacteria</taxon>
        <taxon>Pseudomonadati</taxon>
        <taxon>Pseudomonadota</taxon>
        <taxon>Gammaproteobacteria</taxon>
        <taxon>Pseudomonadales</taxon>
        <taxon>Ketobacteraceae</taxon>
        <taxon>Ketobacter</taxon>
    </lineage>
</organism>
<dbReference type="Pfam" id="PF01225">
    <property type="entry name" value="Mur_ligase"/>
    <property type="match status" value="1"/>
</dbReference>
<dbReference type="KEGG" id="kak:Kalk_17400"/>
<evidence type="ECO:0000313" key="15">
    <source>
        <dbReference type="EMBL" id="AUM14090.1"/>
    </source>
</evidence>
<dbReference type="InterPro" id="IPR013221">
    <property type="entry name" value="Mur_ligase_cen"/>
</dbReference>
<dbReference type="GO" id="GO:0005524">
    <property type="term" value="F:ATP binding"/>
    <property type="evidence" value="ECO:0007669"/>
    <property type="project" value="UniProtKB-UniRule"/>
</dbReference>
<dbReference type="GO" id="GO:0008360">
    <property type="term" value="P:regulation of cell shape"/>
    <property type="evidence" value="ECO:0007669"/>
    <property type="project" value="UniProtKB-KW"/>
</dbReference>
<dbReference type="SUPFAM" id="SSF53623">
    <property type="entry name" value="MurD-like peptide ligases, catalytic domain"/>
    <property type="match status" value="1"/>
</dbReference>
<dbReference type="InterPro" id="IPR036615">
    <property type="entry name" value="Mur_ligase_C_dom_sf"/>
</dbReference>
<evidence type="ECO:0000256" key="10">
    <source>
        <dbReference type="HAMAP-Rule" id="MF_02019"/>
    </source>
</evidence>
<dbReference type="Gene3D" id="3.90.190.20">
    <property type="entry name" value="Mur ligase, C-terminal domain"/>
    <property type="match status" value="1"/>
</dbReference>
<dbReference type="PANTHER" id="PTHR43024:SF1">
    <property type="entry name" value="UDP-N-ACETYLMURAMOYL-TRIPEPTIDE--D-ALANYL-D-ALANINE LIGASE"/>
    <property type="match status" value="1"/>
</dbReference>
<evidence type="ECO:0000256" key="2">
    <source>
        <dbReference type="ARBA" id="ARBA00022598"/>
    </source>
</evidence>
<keyword evidence="16" id="KW-1185">Reference proteome</keyword>
<evidence type="ECO:0000259" key="13">
    <source>
        <dbReference type="Pfam" id="PF02875"/>
    </source>
</evidence>
<sequence>MFSNAGSHYIDVQMFVARGKVNMFLSCLAEVIGAELVGDDAQFSQVSTDSRSICPGDFFVALQGENFDGHQYLEKAANAGAIGALVSVQSDLNIPQIVVADTRIGLGRLSQAWLDQFSPRKVAITGSCGKTTVKEMVASILSQVAPTLSTKGNFNNDIGVPLTLCRLKQEHKFAVIEMGANHVGEIGYVADLVKPHVALVNNVGTAHLEGFGSIENIARAKAEIYKSLAPNGVAVVNLDDDFAEFFMGQTKHCQRLTFSVDNPAADVRLLSASVNHSGQYRFDVAVQSDVVAFDLPLIGFHNVTNALAAIAMTHALGCTAEQMAAGLAVLRAVPGRLRLVGELADLCVIDDTYNANPESMRSAIDVLASMENDTCLVLGAMAELGSDSDALHREVGAYAAQRGIKTIYGVGDQAALYKDGYLASSGAGAFVVADDHQALAEALLADQRNKTILIKGSRSSAMEKVIEHMIQCQEPKGSTN</sequence>
<reference evidence="16" key="1">
    <citation type="submission" date="2017-08" db="EMBL/GenBank/DDBJ databases">
        <title>Direct submision.</title>
        <authorList>
            <person name="Kim S.-J."/>
            <person name="Rhee S.-K."/>
        </authorList>
    </citation>
    <scope>NUCLEOTIDE SEQUENCE [LARGE SCALE GENOMIC DNA]</scope>
    <source>
        <strain evidence="16">GI5</strain>
    </source>
</reference>
<dbReference type="InterPro" id="IPR051046">
    <property type="entry name" value="MurCDEF_CellWall_CoF430Synth"/>
</dbReference>
<keyword evidence="1 10" id="KW-0963">Cytoplasm</keyword>
<evidence type="ECO:0000256" key="7">
    <source>
        <dbReference type="ARBA" id="ARBA00022984"/>
    </source>
</evidence>
<dbReference type="InterPro" id="IPR035911">
    <property type="entry name" value="MurE/MurF_N"/>
</dbReference>
<dbReference type="HAMAP" id="MF_02019">
    <property type="entry name" value="MurF"/>
    <property type="match status" value="1"/>
</dbReference>
<dbReference type="EMBL" id="CP022684">
    <property type="protein sequence ID" value="AUM14090.1"/>
    <property type="molecule type" value="Genomic_DNA"/>
</dbReference>
<evidence type="ECO:0000256" key="3">
    <source>
        <dbReference type="ARBA" id="ARBA00022618"/>
    </source>
</evidence>
<dbReference type="InterPro" id="IPR036565">
    <property type="entry name" value="Mur-like_cat_sf"/>
</dbReference>
<feature type="domain" description="Mur ligase central" evidence="14">
    <location>
        <begin position="124"/>
        <end position="312"/>
    </location>
</feature>
<dbReference type="GO" id="GO:0008766">
    <property type="term" value="F:UDP-N-acetylmuramoylalanyl-D-glutamyl-2,6-diaminopimelate-D-alanyl-D-alanine ligase activity"/>
    <property type="evidence" value="ECO:0007669"/>
    <property type="project" value="RHEA"/>
</dbReference>
<accession>A0A2K9LPA8</accession>
<evidence type="ECO:0000256" key="8">
    <source>
        <dbReference type="ARBA" id="ARBA00023306"/>
    </source>
</evidence>
<dbReference type="EC" id="6.3.2.10" evidence="10 11"/>
<comment type="function">
    <text evidence="10 11">Involved in cell wall formation. Catalyzes the final step in the synthesis of UDP-N-acetylmuramoyl-pentapeptide, the precursor of murein.</text>
</comment>
<comment type="pathway">
    <text evidence="10 11">Cell wall biogenesis; peptidoglycan biosynthesis.</text>
</comment>
<dbReference type="PANTHER" id="PTHR43024">
    <property type="entry name" value="UDP-N-ACETYLMURAMOYL-TRIPEPTIDE--D-ALANYL-D-ALANINE LIGASE"/>
    <property type="match status" value="1"/>
</dbReference>
<dbReference type="SUPFAM" id="SSF63418">
    <property type="entry name" value="MurE/MurF N-terminal domain"/>
    <property type="match status" value="1"/>
</dbReference>
<keyword evidence="2 10" id="KW-0436">Ligase</keyword>
<feature type="domain" description="Mur ligase C-terminal" evidence="13">
    <location>
        <begin position="335"/>
        <end position="458"/>
    </location>
</feature>
<evidence type="ECO:0000259" key="12">
    <source>
        <dbReference type="Pfam" id="PF01225"/>
    </source>
</evidence>
<comment type="subcellular location">
    <subcellularLocation>
        <location evidence="10 11">Cytoplasm</location>
    </subcellularLocation>
</comment>
<dbReference type="UniPathway" id="UPA00219"/>
<dbReference type="SUPFAM" id="SSF53244">
    <property type="entry name" value="MurD-like peptide ligases, peptide-binding domain"/>
    <property type="match status" value="1"/>
</dbReference>
<keyword evidence="9 10" id="KW-0961">Cell wall biogenesis/degradation</keyword>
<evidence type="ECO:0000313" key="16">
    <source>
        <dbReference type="Proteomes" id="UP000235116"/>
    </source>
</evidence>
<dbReference type="InterPro" id="IPR005863">
    <property type="entry name" value="UDP-N-AcMur_synth"/>
</dbReference>
<gene>
    <name evidence="10" type="primary">murF</name>
    <name evidence="15" type="ORF">Kalk_17400</name>
</gene>
<name>A0A2K9LPA8_9GAMM</name>
<evidence type="ECO:0000256" key="9">
    <source>
        <dbReference type="ARBA" id="ARBA00023316"/>
    </source>
</evidence>
<comment type="similarity">
    <text evidence="10">Belongs to the MurCDEF family. MurF subfamily.</text>
</comment>
<keyword evidence="4 10" id="KW-0547">Nucleotide-binding</keyword>
<dbReference type="GO" id="GO:0047480">
    <property type="term" value="F:UDP-N-acetylmuramoyl-tripeptide-D-alanyl-D-alanine ligase activity"/>
    <property type="evidence" value="ECO:0007669"/>
    <property type="project" value="UniProtKB-UniRule"/>
</dbReference>
<evidence type="ECO:0000256" key="11">
    <source>
        <dbReference type="RuleBase" id="RU004136"/>
    </source>
</evidence>
<dbReference type="GO" id="GO:0051301">
    <property type="term" value="P:cell division"/>
    <property type="evidence" value="ECO:0007669"/>
    <property type="project" value="UniProtKB-KW"/>
</dbReference>
<dbReference type="Pfam" id="PF08245">
    <property type="entry name" value="Mur_ligase_M"/>
    <property type="match status" value="1"/>
</dbReference>
<dbReference type="GO" id="GO:0005737">
    <property type="term" value="C:cytoplasm"/>
    <property type="evidence" value="ECO:0007669"/>
    <property type="project" value="UniProtKB-SubCell"/>
</dbReference>
<dbReference type="Pfam" id="PF02875">
    <property type="entry name" value="Mur_ligase_C"/>
    <property type="match status" value="1"/>
</dbReference>
<keyword evidence="5 10" id="KW-0067">ATP-binding</keyword>
<feature type="domain" description="Mur ligase N-terminal catalytic" evidence="12">
    <location>
        <begin position="44"/>
        <end position="93"/>
    </location>
</feature>